<comment type="caution">
    <text evidence="1">The sequence shown here is derived from an EMBL/GenBank/DDBJ whole genome shotgun (WGS) entry which is preliminary data.</text>
</comment>
<protein>
    <submittedName>
        <fullName evidence="1">Uncharacterized protein</fullName>
    </submittedName>
</protein>
<reference evidence="1 2" key="1">
    <citation type="submission" date="2021-08" db="EMBL/GenBank/DDBJ databases">
        <authorList>
            <person name="Peeters C."/>
        </authorList>
    </citation>
    <scope>NUCLEOTIDE SEQUENCE [LARGE SCALE GENOMIC DNA]</scope>
    <source>
        <strain evidence="1 2">LMG 23992</strain>
    </source>
</reference>
<sequence>MLPPRSAYENLRFIALPEAMAGRLNRYNRCP</sequence>
<gene>
    <name evidence="1" type="ORF">LMG23992_05428</name>
</gene>
<organism evidence="1 2">
    <name type="scientific">Cupriavidus laharis</name>
    <dbReference type="NCBI Taxonomy" id="151654"/>
    <lineage>
        <taxon>Bacteria</taxon>
        <taxon>Pseudomonadati</taxon>
        <taxon>Pseudomonadota</taxon>
        <taxon>Betaproteobacteria</taxon>
        <taxon>Burkholderiales</taxon>
        <taxon>Burkholderiaceae</taxon>
        <taxon>Cupriavidus</taxon>
    </lineage>
</organism>
<dbReference type="Proteomes" id="UP000727654">
    <property type="component" value="Unassembled WGS sequence"/>
</dbReference>
<keyword evidence="2" id="KW-1185">Reference proteome</keyword>
<evidence type="ECO:0000313" key="1">
    <source>
        <dbReference type="EMBL" id="CAG9185082.1"/>
    </source>
</evidence>
<evidence type="ECO:0000313" key="2">
    <source>
        <dbReference type="Proteomes" id="UP000727654"/>
    </source>
</evidence>
<proteinExistence type="predicted"/>
<accession>A0ABN7ZM47</accession>
<dbReference type="EMBL" id="CAJZAI010000028">
    <property type="protein sequence ID" value="CAG9185082.1"/>
    <property type="molecule type" value="Genomic_DNA"/>
</dbReference>
<name>A0ABN7ZM47_9BURK</name>